<evidence type="ECO:0000256" key="10">
    <source>
        <dbReference type="ARBA" id="ARBA00023157"/>
    </source>
</evidence>
<dbReference type="Pfam" id="PF02943">
    <property type="entry name" value="FeThRed_B"/>
    <property type="match status" value="1"/>
</dbReference>
<evidence type="ECO:0000313" key="15">
    <source>
        <dbReference type="Proteomes" id="UP000199608"/>
    </source>
</evidence>
<evidence type="ECO:0000256" key="6">
    <source>
        <dbReference type="ARBA" id="ARBA00022723"/>
    </source>
</evidence>
<gene>
    <name evidence="14" type="ORF">SAMN04487931_105236</name>
</gene>
<evidence type="ECO:0000256" key="4">
    <source>
        <dbReference type="ARBA" id="ARBA00012358"/>
    </source>
</evidence>
<dbReference type="Gene3D" id="3.90.460.10">
    <property type="entry name" value="Ferredoxin thioredoxin reductase catalytic beta subunit"/>
    <property type="match status" value="1"/>
</dbReference>
<comment type="subunit">
    <text evidence="11">Heterodimer of subunit A (variable subunit) and subunit B (catalytic subunit). Heterodimeric FTR forms a complex with ferredoxin and thioredoxin.</text>
</comment>
<evidence type="ECO:0000256" key="8">
    <source>
        <dbReference type="ARBA" id="ARBA00023004"/>
    </source>
</evidence>
<comment type="cofactor">
    <cofactor evidence="1">
        <name>[4Fe-4S] cluster</name>
        <dbReference type="ChEBI" id="CHEBI:49883"/>
    </cofactor>
</comment>
<dbReference type="GO" id="GO:0051539">
    <property type="term" value="F:4 iron, 4 sulfur cluster binding"/>
    <property type="evidence" value="ECO:0007669"/>
    <property type="project" value="UniProtKB-KW"/>
</dbReference>
<dbReference type="PANTHER" id="PTHR35113">
    <property type="entry name" value="FERREDOXIN-THIOREDOXIN REDUCTASE CATALYTIC CHAIN, CHLOROPLASTIC"/>
    <property type="match status" value="1"/>
</dbReference>
<keyword evidence="10" id="KW-1015">Disulfide bond</keyword>
<keyword evidence="8" id="KW-0408">Iron</keyword>
<keyword evidence="6" id="KW-0479">Metal-binding</keyword>
<accession>A0A1H2GJP9</accession>
<evidence type="ECO:0000256" key="1">
    <source>
        <dbReference type="ARBA" id="ARBA00001966"/>
    </source>
</evidence>
<evidence type="ECO:0000256" key="3">
    <source>
        <dbReference type="ARBA" id="ARBA00007941"/>
    </source>
</evidence>
<comment type="catalytic activity">
    <reaction evidence="13">
        <text>[thioredoxin]-disulfide + 2 reduced [2Fe-2S]-[ferredoxin] + 2 H(+) = [thioredoxin]-dithiol + 2 oxidized [2Fe-2S]-[ferredoxin]</text>
        <dbReference type="Rhea" id="RHEA:42336"/>
        <dbReference type="Rhea" id="RHEA-COMP:10000"/>
        <dbReference type="Rhea" id="RHEA-COMP:10001"/>
        <dbReference type="Rhea" id="RHEA-COMP:10698"/>
        <dbReference type="Rhea" id="RHEA-COMP:10700"/>
        <dbReference type="ChEBI" id="CHEBI:15378"/>
        <dbReference type="ChEBI" id="CHEBI:29950"/>
        <dbReference type="ChEBI" id="CHEBI:33737"/>
        <dbReference type="ChEBI" id="CHEBI:33738"/>
        <dbReference type="ChEBI" id="CHEBI:50058"/>
        <dbReference type="EC" id="1.8.7.2"/>
    </reaction>
</comment>
<keyword evidence="7" id="KW-0560">Oxidoreductase</keyword>
<dbReference type="Proteomes" id="UP000199608">
    <property type="component" value="Unassembled WGS sequence"/>
</dbReference>
<protein>
    <recommendedName>
        <fullName evidence="4">ferredoxin:thioredoxin reductase</fullName>
        <ecNumber evidence="4">1.8.7.2</ecNumber>
    </recommendedName>
    <alternativeName>
        <fullName evidence="12">Ferredoxin-thioredoxin reductase subunit B</fullName>
    </alternativeName>
</protein>
<dbReference type="EC" id="1.8.7.2" evidence="4"/>
<dbReference type="RefSeq" id="WP_014957236.1">
    <property type="nucleotide sequence ID" value="NZ_FNLL01000005.1"/>
</dbReference>
<dbReference type="InterPro" id="IPR036644">
    <property type="entry name" value="FTR_bsu_sf"/>
</dbReference>
<dbReference type="EMBL" id="FNLL01000005">
    <property type="protein sequence ID" value="SDU19712.1"/>
    <property type="molecule type" value="Genomic_DNA"/>
</dbReference>
<dbReference type="GO" id="GO:0016730">
    <property type="term" value="F:oxidoreductase activity, acting on iron-sulfur proteins as donors"/>
    <property type="evidence" value="ECO:0007669"/>
    <property type="project" value="InterPro"/>
</dbReference>
<reference evidence="15" key="1">
    <citation type="submission" date="2016-10" db="EMBL/GenBank/DDBJ databases">
        <authorList>
            <person name="Varghese N."/>
            <person name="Submissions S."/>
        </authorList>
    </citation>
    <scope>NUCLEOTIDE SEQUENCE [LARGE SCALE GENOMIC DNA]</scope>
    <source>
        <strain evidence="15">DSM 3384</strain>
    </source>
</reference>
<sequence>MKVEQLYEALKKSQEAKGIYFNKDKDLVFELLESLLLNKNRYGYMACPCRLACNDKEKDKDIICPCDYREPDLEEFGACFCGLYTSQALHNNEILSTYVPERRPPEKIF</sequence>
<keyword evidence="5" id="KW-0004">4Fe-4S</keyword>
<name>A0A1H2GJP9_9BACT</name>
<keyword evidence="9" id="KW-0411">Iron-sulfur</keyword>
<evidence type="ECO:0000256" key="12">
    <source>
        <dbReference type="ARBA" id="ARBA00030295"/>
    </source>
</evidence>
<dbReference type="InterPro" id="IPR004209">
    <property type="entry name" value="FTR_bsu"/>
</dbReference>
<evidence type="ECO:0000256" key="9">
    <source>
        <dbReference type="ARBA" id="ARBA00023014"/>
    </source>
</evidence>
<comment type="function">
    <text evidence="2">Catalytic subunit of the ferredoxin-thioredoxin reductase (FTR), which catalyzes the two-electron reduction of thioredoxins by the electrons provided by reduced ferredoxin.</text>
</comment>
<organism evidence="14 15">
    <name type="scientific">Desulfobacula phenolica</name>
    <dbReference type="NCBI Taxonomy" id="90732"/>
    <lineage>
        <taxon>Bacteria</taxon>
        <taxon>Pseudomonadati</taxon>
        <taxon>Thermodesulfobacteriota</taxon>
        <taxon>Desulfobacteria</taxon>
        <taxon>Desulfobacterales</taxon>
        <taxon>Desulfobacteraceae</taxon>
        <taxon>Desulfobacula</taxon>
    </lineage>
</organism>
<dbReference type="GO" id="GO:0046872">
    <property type="term" value="F:metal ion binding"/>
    <property type="evidence" value="ECO:0007669"/>
    <property type="project" value="UniProtKB-KW"/>
</dbReference>
<evidence type="ECO:0000256" key="13">
    <source>
        <dbReference type="ARBA" id="ARBA00048150"/>
    </source>
</evidence>
<evidence type="ECO:0000256" key="7">
    <source>
        <dbReference type="ARBA" id="ARBA00023002"/>
    </source>
</evidence>
<keyword evidence="15" id="KW-1185">Reference proteome</keyword>
<evidence type="ECO:0000256" key="11">
    <source>
        <dbReference type="ARBA" id="ARBA00026011"/>
    </source>
</evidence>
<dbReference type="SUPFAM" id="SSF57662">
    <property type="entry name" value="Ferredoxin thioredoxin reductase (FTR), catalytic beta chain"/>
    <property type="match status" value="1"/>
</dbReference>
<evidence type="ECO:0000256" key="5">
    <source>
        <dbReference type="ARBA" id="ARBA00022485"/>
    </source>
</evidence>
<dbReference type="PANTHER" id="PTHR35113:SF1">
    <property type="entry name" value="FERREDOXIN-THIOREDOXIN REDUCTASE CATALYTIC CHAIN, CHLOROPLASTIC"/>
    <property type="match status" value="1"/>
</dbReference>
<dbReference type="AlphaFoldDB" id="A0A1H2GJP9"/>
<proteinExistence type="inferred from homology"/>
<comment type="similarity">
    <text evidence="3">Belongs to the ferredoxin thioredoxin reductase beta subunit family.</text>
</comment>
<evidence type="ECO:0000313" key="14">
    <source>
        <dbReference type="EMBL" id="SDU19712.1"/>
    </source>
</evidence>
<evidence type="ECO:0000256" key="2">
    <source>
        <dbReference type="ARBA" id="ARBA00003945"/>
    </source>
</evidence>